<dbReference type="Gene3D" id="3.40.190.80">
    <property type="match status" value="1"/>
</dbReference>
<dbReference type="GO" id="GO:0006020">
    <property type="term" value="P:inositol metabolic process"/>
    <property type="evidence" value="ECO:0007669"/>
    <property type="project" value="TreeGrafter"/>
</dbReference>
<dbReference type="EMBL" id="DMDD01000030">
    <property type="protein sequence ID" value="HAF71718.1"/>
    <property type="molecule type" value="Genomic_DNA"/>
</dbReference>
<protein>
    <recommendedName>
        <fullName evidence="2">inositol-phosphate phosphatase</fullName>
        <ecNumber evidence="2">3.1.3.25</ecNumber>
    </recommendedName>
</protein>
<evidence type="ECO:0000256" key="6">
    <source>
        <dbReference type="PIRSR" id="PIRSR600760-2"/>
    </source>
</evidence>
<dbReference type="GO" id="GO:0007165">
    <property type="term" value="P:signal transduction"/>
    <property type="evidence" value="ECO:0007669"/>
    <property type="project" value="TreeGrafter"/>
</dbReference>
<feature type="binding site" evidence="6">
    <location>
        <position position="109"/>
    </location>
    <ligand>
        <name>Mg(2+)</name>
        <dbReference type="ChEBI" id="CHEBI:18420"/>
        <label>1</label>
        <note>catalytic</note>
    </ligand>
</feature>
<dbReference type="RefSeq" id="WP_312802060.1">
    <property type="nucleotide sequence ID" value="NZ_DAMBBP010000003.1"/>
</dbReference>
<dbReference type="GO" id="GO:0008934">
    <property type="term" value="F:inositol monophosphate 1-phosphatase activity"/>
    <property type="evidence" value="ECO:0007669"/>
    <property type="project" value="TreeGrafter"/>
</dbReference>
<evidence type="ECO:0000256" key="4">
    <source>
        <dbReference type="ARBA" id="ARBA00022801"/>
    </source>
</evidence>
<dbReference type="PANTHER" id="PTHR20854:SF4">
    <property type="entry name" value="INOSITOL-1-MONOPHOSPHATASE-RELATED"/>
    <property type="match status" value="1"/>
</dbReference>
<dbReference type="GO" id="GO:0046854">
    <property type="term" value="P:phosphatidylinositol phosphate biosynthetic process"/>
    <property type="evidence" value="ECO:0007669"/>
    <property type="project" value="InterPro"/>
</dbReference>
<feature type="binding site" evidence="6">
    <location>
        <position position="127"/>
    </location>
    <ligand>
        <name>Mg(2+)</name>
        <dbReference type="ChEBI" id="CHEBI:18420"/>
        <label>1</label>
        <note>catalytic</note>
    </ligand>
</feature>
<comment type="cofactor">
    <cofactor evidence="6">
        <name>Mg(2+)</name>
        <dbReference type="ChEBI" id="CHEBI:18420"/>
    </cofactor>
</comment>
<keyword evidence="5 6" id="KW-0460">Magnesium</keyword>
<gene>
    <name evidence="7" type="ORF">DCL06_01040</name>
</gene>
<accession>A0A3B9QRX4</accession>
<name>A0A3B9QRX4_9CORY</name>
<dbReference type="EC" id="3.1.3.25" evidence="2"/>
<dbReference type="PROSITE" id="PS00629">
    <property type="entry name" value="IMP_1"/>
    <property type="match status" value="1"/>
</dbReference>
<proteinExistence type="predicted"/>
<dbReference type="Gene3D" id="3.30.540.10">
    <property type="entry name" value="Fructose-1,6-Bisphosphatase, subunit A, domain 1"/>
    <property type="match status" value="1"/>
</dbReference>
<evidence type="ECO:0000256" key="2">
    <source>
        <dbReference type="ARBA" id="ARBA00013106"/>
    </source>
</evidence>
<dbReference type="InterPro" id="IPR020550">
    <property type="entry name" value="Inositol_monophosphatase_CS"/>
</dbReference>
<evidence type="ECO:0000313" key="7">
    <source>
        <dbReference type="EMBL" id="HAF71718.1"/>
    </source>
</evidence>
<dbReference type="InterPro" id="IPR020583">
    <property type="entry name" value="Inositol_monoP_metal-BS"/>
</dbReference>
<keyword evidence="4" id="KW-0378">Hydrolase</keyword>
<dbReference type="SUPFAM" id="SSF56655">
    <property type="entry name" value="Carbohydrate phosphatase"/>
    <property type="match status" value="1"/>
</dbReference>
<dbReference type="InterPro" id="IPR000760">
    <property type="entry name" value="Inositol_monophosphatase-like"/>
</dbReference>
<dbReference type="PROSITE" id="PS00630">
    <property type="entry name" value="IMP_2"/>
    <property type="match status" value="1"/>
</dbReference>
<comment type="caution">
    <text evidence="7">The sequence shown here is derived from an EMBL/GenBank/DDBJ whole genome shotgun (WGS) entry which is preliminary data.</text>
</comment>
<sequence length="337" mass="34006">MGSVSTPENSPAHVLLTADDTEVPGRDVVSVIGDRTPEDLRQLAVTVAAAAAGHVREARRHIVGPDGRVPVAATKSSDVDPVTAVDRSSEELIRGLLADRAPGDAILGEEDGGVLREDAVTWVVDPIDGTVNFIYGVPASSVSVAATVNGVPVAGAVADIARHRVFSACVGGPAQVGSESAAGGDGHPRSRILGPVTGPAGLSEALVGTGFSYSSARRAQQAALLVELLPQIRDIRRLGSAALDLCAVAAGALDGFYEHGLGPWDHAAGALIAARAGAQVHMPVLTAGYDDGVGVLAAAASVAGELAGHTVSVRMVDNAGGGLERGWSRSEVTTGRA</sequence>
<reference evidence="7 8" key="1">
    <citation type="journal article" date="2018" name="Nat. Biotechnol.">
        <title>A standardized bacterial taxonomy based on genome phylogeny substantially revises the tree of life.</title>
        <authorList>
            <person name="Parks D.H."/>
            <person name="Chuvochina M."/>
            <person name="Waite D.W."/>
            <person name="Rinke C."/>
            <person name="Skarshewski A."/>
            <person name="Chaumeil P.A."/>
            <person name="Hugenholtz P."/>
        </authorList>
    </citation>
    <scope>NUCLEOTIDE SEQUENCE [LARGE SCALE GENOMIC DNA]</scope>
    <source>
        <strain evidence="7">UBA9851</strain>
    </source>
</reference>
<dbReference type="AlphaFoldDB" id="A0A3B9QRX4"/>
<organism evidence="7 8">
    <name type="scientific">Corynebacterium variabile</name>
    <dbReference type="NCBI Taxonomy" id="1727"/>
    <lineage>
        <taxon>Bacteria</taxon>
        <taxon>Bacillati</taxon>
        <taxon>Actinomycetota</taxon>
        <taxon>Actinomycetes</taxon>
        <taxon>Mycobacteriales</taxon>
        <taxon>Corynebacteriaceae</taxon>
        <taxon>Corynebacterium</taxon>
    </lineage>
</organism>
<keyword evidence="3 6" id="KW-0479">Metal-binding</keyword>
<evidence type="ECO:0000256" key="1">
    <source>
        <dbReference type="ARBA" id="ARBA00001033"/>
    </source>
</evidence>
<feature type="binding site" evidence="6">
    <location>
        <position position="125"/>
    </location>
    <ligand>
        <name>Mg(2+)</name>
        <dbReference type="ChEBI" id="CHEBI:18420"/>
        <label>1</label>
        <note>catalytic</note>
    </ligand>
</feature>
<comment type="catalytic activity">
    <reaction evidence="1">
        <text>a myo-inositol phosphate + H2O = myo-inositol + phosphate</text>
        <dbReference type="Rhea" id="RHEA:24056"/>
        <dbReference type="ChEBI" id="CHEBI:15377"/>
        <dbReference type="ChEBI" id="CHEBI:17268"/>
        <dbReference type="ChEBI" id="CHEBI:43474"/>
        <dbReference type="ChEBI" id="CHEBI:84139"/>
        <dbReference type="EC" id="3.1.3.25"/>
    </reaction>
</comment>
<evidence type="ECO:0000256" key="3">
    <source>
        <dbReference type="ARBA" id="ARBA00022723"/>
    </source>
</evidence>
<dbReference type="Pfam" id="PF00459">
    <property type="entry name" value="Inositol_P"/>
    <property type="match status" value="1"/>
</dbReference>
<evidence type="ECO:0000256" key="5">
    <source>
        <dbReference type="ARBA" id="ARBA00022842"/>
    </source>
</evidence>
<evidence type="ECO:0000313" key="8">
    <source>
        <dbReference type="Proteomes" id="UP000260925"/>
    </source>
</evidence>
<dbReference type="PANTHER" id="PTHR20854">
    <property type="entry name" value="INOSITOL MONOPHOSPHATASE"/>
    <property type="match status" value="1"/>
</dbReference>
<dbReference type="GO" id="GO:0046872">
    <property type="term" value="F:metal ion binding"/>
    <property type="evidence" value="ECO:0007669"/>
    <property type="project" value="UniProtKB-KW"/>
</dbReference>
<feature type="binding site" evidence="6">
    <location>
        <position position="265"/>
    </location>
    <ligand>
        <name>Mg(2+)</name>
        <dbReference type="ChEBI" id="CHEBI:18420"/>
        <label>1</label>
        <note>catalytic</note>
    </ligand>
</feature>
<dbReference type="Proteomes" id="UP000260925">
    <property type="component" value="Unassembled WGS sequence"/>
</dbReference>
<feature type="binding site" evidence="6">
    <location>
        <position position="128"/>
    </location>
    <ligand>
        <name>Mg(2+)</name>
        <dbReference type="ChEBI" id="CHEBI:18420"/>
        <label>1</label>
        <note>catalytic</note>
    </ligand>
</feature>
<dbReference type="PRINTS" id="PR00377">
    <property type="entry name" value="IMPHPHTASES"/>
</dbReference>